<gene>
    <name evidence="2" type="ORF">ACE11A_11555</name>
</gene>
<dbReference type="Pfam" id="PF04149">
    <property type="entry name" value="DUF397"/>
    <property type="match status" value="1"/>
</dbReference>
<dbReference type="EMBL" id="JBHGBT010000008">
    <property type="protein sequence ID" value="MFB4194987.1"/>
    <property type="molecule type" value="Genomic_DNA"/>
</dbReference>
<proteinExistence type="predicted"/>
<reference evidence="2 3" key="1">
    <citation type="submission" date="2024-09" db="EMBL/GenBank/DDBJ databases">
        <title>Draft genome sequence of multifaceted antimicrobials producing Streptomyces sp. strain FH1.</title>
        <authorList>
            <person name="Hassan F."/>
            <person name="Ali H."/>
            <person name="Hassan N."/>
            <person name="Nawaz A."/>
        </authorList>
    </citation>
    <scope>NUCLEOTIDE SEQUENCE [LARGE SCALE GENOMIC DNA]</scope>
    <source>
        <strain evidence="2 3">FH1</strain>
    </source>
</reference>
<comment type="caution">
    <text evidence="2">The sequence shown here is derived from an EMBL/GenBank/DDBJ whole genome shotgun (WGS) entry which is preliminary data.</text>
</comment>
<evidence type="ECO:0000259" key="1">
    <source>
        <dbReference type="Pfam" id="PF04149"/>
    </source>
</evidence>
<evidence type="ECO:0000313" key="3">
    <source>
        <dbReference type="Proteomes" id="UP001577267"/>
    </source>
</evidence>
<sequence>MKQSDLNAIMWQRSSYSSGNGQCVEVAQGFTGVVPVRDSKYPGPAIAVRAGVWEAFIAHLKAHG</sequence>
<feature type="domain" description="DUF397" evidence="1">
    <location>
        <begin position="11"/>
        <end position="61"/>
    </location>
</feature>
<protein>
    <submittedName>
        <fullName evidence="2">DUF397 domain-containing protein</fullName>
    </submittedName>
</protein>
<dbReference type="Proteomes" id="UP001577267">
    <property type="component" value="Unassembled WGS sequence"/>
</dbReference>
<name>A0ABV4ZLH8_9ACTN</name>
<accession>A0ABV4ZLH8</accession>
<dbReference type="InterPro" id="IPR007278">
    <property type="entry name" value="DUF397"/>
</dbReference>
<keyword evidence="3" id="KW-1185">Reference proteome</keyword>
<organism evidence="2 3">
    <name type="scientific">Streptomyces carpaticus</name>
    <dbReference type="NCBI Taxonomy" id="285558"/>
    <lineage>
        <taxon>Bacteria</taxon>
        <taxon>Bacillati</taxon>
        <taxon>Actinomycetota</taxon>
        <taxon>Actinomycetes</taxon>
        <taxon>Kitasatosporales</taxon>
        <taxon>Streptomycetaceae</taxon>
        <taxon>Streptomyces</taxon>
    </lineage>
</organism>
<dbReference type="RefSeq" id="WP_375062924.1">
    <property type="nucleotide sequence ID" value="NZ_JBHGBT010000008.1"/>
</dbReference>
<evidence type="ECO:0000313" key="2">
    <source>
        <dbReference type="EMBL" id="MFB4194987.1"/>
    </source>
</evidence>